<gene>
    <name evidence="1" type="ORF">Glove_21g130</name>
</gene>
<keyword evidence="2" id="KW-1185">Reference proteome</keyword>
<comment type="caution">
    <text evidence="1">The sequence shown here is derived from an EMBL/GenBank/DDBJ whole genome shotgun (WGS) entry which is preliminary data.</text>
</comment>
<evidence type="ECO:0000313" key="2">
    <source>
        <dbReference type="Proteomes" id="UP000266861"/>
    </source>
</evidence>
<accession>A0A397JN52</accession>
<organism evidence="1 2">
    <name type="scientific">Diversispora epigaea</name>
    <dbReference type="NCBI Taxonomy" id="1348612"/>
    <lineage>
        <taxon>Eukaryota</taxon>
        <taxon>Fungi</taxon>
        <taxon>Fungi incertae sedis</taxon>
        <taxon>Mucoromycota</taxon>
        <taxon>Glomeromycotina</taxon>
        <taxon>Glomeromycetes</taxon>
        <taxon>Diversisporales</taxon>
        <taxon>Diversisporaceae</taxon>
        <taxon>Diversispora</taxon>
    </lineage>
</organism>
<reference evidence="1 2" key="1">
    <citation type="submission" date="2018-08" db="EMBL/GenBank/DDBJ databases">
        <title>Genome and evolution of the arbuscular mycorrhizal fungus Diversispora epigaea (formerly Glomus versiforme) and its bacterial endosymbionts.</title>
        <authorList>
            <person name="Sun X."/>
            <person name="Fei Z."/>
            <person name="Harrison M."/>
        </authorList>
    </citation>
    <scope>NUCLEOTIDE SEQUENCE [LARGE SCALE GENOMIC DNA]</scope>
    <source>
        <strain evidence="1 2">IT104</strain>
    </source>
</reference>
<proteinExistence type="predicted"/>
<dbReference type="Proteomes" id="UP000266861">
    <property type="component" value="Unassembled WGS sequence"/>
</dbReference>
<dbReference type="AlphaFoldDB" id="A0A397JN52"/>
<protein>
    <submittedName>
        <fullName evidence="1">Uncharacterized protein</fullName>
    </submittedName>
</protein>
<name>A0A397JN52_9GLOM</name>
<evidence type="ECO:0000313" key="1">
    <source>
        <dbReference type="EMBL" id="RHZ88772.1"/>
    </source>
</evidence>
<sequence>MSESEDTDLQIFHIANENQSNEDEFEKRKNDFFADLIPKINEILTHFQGGKIRDQYEFEGFKEEFFTELHKISEKSNENEFEGRKKELFTELTRKISELKRKINEILMDFQHEESNELFANIDRLCNKQLNEDEILKTQLFTELKRKISDIFLTWKIHDPCNFTNWIVKTILKRYYFFFSKVITFCDFGRLATKAAK</sequence>
<dbReference type="EMBL" id="PQFF01000019">
    <property type="protein sequence ID" value="RHZ88772.1"/>
    <property type="molecule type" value="Genomic_DNA"/>
</dbReference>